<dbReference type="InterPro" id="IPR012610">
    <property type="entry name" value="SASP_SspH"/>
</dbReference>
<evidence type="ECO:0000313" key="4">
    <source>
        <dbReference type="EMBL" id="PIC05682.1"/>
    </source>
</evidence>
<evidence type="ECO:0000313" key="5">
    <source>
        <dbReference type="Proteomes" id="UP000230559"/>
    </source>
</evidence>
<evidence type="ECO:0000256" key="3">
    <source>
        <dbReference type="ARBA" id="ARBA00022969"/>
    </source>
</evidence>
<organism evidence="4 5">
    <name type="scientific">Anoxybacillus flavithermus</name>
    <dbReference type="NCBI Taxonomy" id="33934"/>
    <lineage>
        <taxon>Bacteria</taxon>
        <taxon>Bacillati</taxon>
        <taxon>Bacillota</taxon>
        <taxon>Bacilli</taxon>
        <taxon>Bacillales</taxon>
        <taxon>Anoxybacillaceae</taxon>
        <taxon>Anoxybacillus</taxon>
    </lineage>
</organism>
<accession>A0A2G5RSL2</accession>
<dbReference type="Pfam" id="PF08141">
    <property type="entry name" value="SspH"/>
    <property type="match status" value="1"/>
</dbReference>
<name>A0A2G5RSL2_9BACL</name>
<dbReference type="Proteomes" id="UP000230559">
    <property type="component" value="Unassembled WGS sequence"/>
</dbReference>
<comment type="subcellular location">
    <subcellularLocation>
        <location evidence="1">Spore core</location>
    </subcellularLocation>
</comment>
<comment type="caution">
    <text evidence="4">The sequence shown here is derived from an EMBL/GenBank/DDBJ whole genome shotgun (WGS) entry which is preliminary data.</text>
</comment>
<dbReference type="NCBIfam" id="TIGR02861">
    <property type="entry name" value="SASP_H"/>
    <property type="match status" value="1"/>
</dbReference>
<evidence type="ECO:0000256" key="1">
    <source>
        <dbReference type="ARBA" id="ARBA00004288"/>
    </source>
</evidence>
<proteinExistence type="inferred from homology"/>
<dbReference type="GO" id="GO:0030435">
    <property type="term" value="P:sporulation resulting in formation of a cellular spore"/>
    <property type="evidence" value="ECO:0007669"/>
    <property type="project" value="UniProtKB-KW"/>
</dbReference>
<dbReference type="RefSeq" id="WP_035047612.1">
    <property type="nucleotide sequence ID" value="NZ_PEDM01000003.1"/>
</dbReference>
<dbReference type="GO" id="GO:0042601">
    <property type="term" value="C:endospore-forming forespore"/>
    <property type="evidence" value="ECO:0007669"/>
    <property type="project" value="InterPro"/>
</dbReference>
<keyword evidence="3" id="KW-0749">Sporulation</keyword>
<protein>
    <submittedName>
        <fullName evidence="4">H-type small acid-soluble spore protein</fullName>
    </submittedName>
</protein>
<dbReference type="AlphaFoldDB" id="A0A2G5RSL2"/>
<dbReference type="HAMAP" id="MF_00667">
    <property type="entry name" value="SspH"/>
    <property type="match status" value="1"/>
</dbReference>
<dbReference type="EMBL" id="PEDM01000003">
    <property type="protein sequence ID" value="PIC05682.1"/>
    <property type="molecule type" value="Genomic_DNA"/>
</dbReference>
<comment type="similarity">
    <text evidence="2">Belongs to the SspH family.</text>
</comment>
<dbReference type="GO" id="GO:0030436">
    <property type="term" value="P:asexual sporulation"/>
    <property type="evidence" value="ECO:0007669"/>
    <property type="project" value="InterPro"/>
</dbReference>
<gene>
    <name evidence="4" type="ORF">CS060_02775</name>
</gene>
<sequence length="60" mass="7118">MDMNRVKQIISSPDDIRVYYHGQSVWIDEYDEANRTATVHMRGGRTHERHVVSVEELMEE</sequence>
<reference evidence="4 5" key="1">
    <citation type="submission" date="2017-10" db="EMBL/GenBank/DDBJ databases">
        <title>Draft genome sequence of Anoxybacillus flavithermus KU2-6-11 from caldera Uzon (Russia:Kamchtka).</title>
        <authorList>
            <person name="Korzhuk A.V."/>
            <person name="Rozanov A.S."/>
            <person name="Bryanskaya A.V."/>
            <person name="Peltek S.E."/>
        </authorList>
    </citation>
    <scope>NUCLEOTIDE SEQUENCE [LARGE SCALE GENOMIC DNA]</scope>
    <source>
        <strain evidence="4 5">KU2-6_11</strain>
    </source>
</reference>
<evidence type="ECO:0000256" key="2">
    <source>
        <dbReference type="ARBA" id="ARBA00006573"/>
    </source>
</evidence>